<evidence type="ECO:0000256" key="1">
    <source>
        <dbReference type="SAM" id="MobiDB-lite"/>
    </source>
</evidence>
<dbReference type="AlphaFoldDB" id="A0A6P7MTB2"/>
<feature type="region of interest" description="Disordered" evidence="1">
    <location>
        <begin position="1"/>
        <end position="44"/>
    </location>
</feature>
<dbReference type="InterPro" id="IPR036621">
    <property type="entry name" value="Anticodon-bd_dom_sf"/>
</dbReference>
<keyword evidence="3" id="KW-0675">Receptor</keyword>
<feature type="compositionally biased region" description="Low complexity" evidence="1">
    <location>
        <begin position="1"/>
        <end position="22"/>
    </location>
</feature>
<sequence>MSSWAKSSAAARRAPANPNGSAQQLRLFRRGAPYPSREERTEELKDALESYEELEQIQTYSGNVKYEGYKHLPNAKPESSSPADRRKALYQKFYRQVQEERKPADCVVLSVTNKCLDYPKSLSQCLQERGLSVEMFYLQEESGLTRALQDVRANGSPLCILVEQTNIDLSSCTVIIFSESLKIHRNMPKDQAMDFVATEYGRGLAKEHLPRDPADIAAQASQLLDDFIDRDKIARHTVSSETRQLLLLLAEGVHLYPEELETISDYVRCRLEHIQVSNSEGERDNMLPPGLGKPPPLLPTPPGPPQLQSGSAGGSMVNHSTPTPLLPLPGSYPKTKPPPLLSLHRPPGLSLGAPPVRGPLPSSHSLYGAPLSRGPLLPHPGPRGPHGIRGAPPSLKSSRTPLLSAPGPSLPRLAGGRH</sequence>
<proteinExistence type="predicted"/>
<dbReference type="RefSeq" id="XP_029010172.1">
    <property type="nucleotide sequence ID" value="XM_029154339.3"/>
</dbReference>
<evidence type="ECO:0000313" key="2">
    <source>
        <dbReference type="Proteomes" id="UP000515150"/>
    </source>
</evidence>
<dbReference type="SUPFAM" id="SSF52954">
    <property type="entry name" value="Class II aaRS ABD-related"/>
    <property type="match status" value="1"/>
</dbReference>
<accession>A0A6P7MTB2</accession>
<reference evidence="3" key="1">
    <citation type="submission" date="2025-08" db="UniProtKB">
        <authorList>
            <consortium name="RefSeq"/>
        </authorList>
    </citation>
    <scope>IDENTIFICATION</scope>
</reference>
<feature type="compositionally biased region" description="Pro residues" evidence="1">
    <location>
        <begin position="291"/>
        <end position="305"/>
    </location>
</feature>
<name>A0A6P7MTB2_BETSP</name>
<dbReference type="OrthoDB" id="10044938at2759"/>
<dbReference type="Proteomes" id="UP000515150">
    <property type="component" value="Chromosome 6"/>
</dbReference>
<dbReference type="PANTHER" id="PTHR23295:SF5">
    <property type="entry name" value="SI:CH211-216L23.2"/>
    <property type="match status" value="1"/>
</dbReference>
<dbReference type="GeneID" id="114857659"/>
<dbReference type="InterPro" id="IPR052600">
    <property type="entry name" value="Nuc_rcpt_coact/corep"/>
</dbReference>
<organism evidence="2 3">
    <name type="scientific">Betta splendens</name>
    <name type="common">Siamese fighting fish</name>
    <dbReference type="NCBI Taxonomy" id="158456"/>
    <lineage>
        <taxon>Eukaryota</taxon>
        <taxon>Metazoa</taxon>
        <taxon>Chordata</taxon>
        <taxon>Craniata</taxon>
        <taxon>Vertebrata</taxon>
        <taxon>Euteleostomi</taxon>
        <taxon>Actinopterygii</taxon>
        <taxon>Neopterygii</taxon>
        <taxon>Teleostei</taxon>
        <taxon>Neoteleostei</taxon>
        <taxon>Acanthomorphata</taxon>
        <taxon>Anabantaria</taxon>
        <taxon>Anabantiformes</taxon>
        <taxon>Anabantoidei</taxon>
        <taxon>Osphronemidae</taxon>
        <taxon>Betta</taxon>
    </lineage>
</organism>
<dbReference type="KEGG" id="bspl:114857659"/>
<gene>
    <name evidence="3" type="primary">si:ch211-216l23.2</name>
</gene>
<dbReference type="Gene3D" id="3.40.50.800">
    <property type="entry name" value="Anticodon-binding domain"/>
    <property type="match status" value="1"/>
</dbReference>
<dbReference type="InParanoid" id="A0A6P7MTB2"/>
<feature type="region of interest" description="Disordered" evidence="1">
    <location>
        <begin position="279"/>
        <end position="418"/>
    </location>
</feature>
<keyword evidence="2" id="KW-1185">Reference proteome</keyword>
<protein>
    <submittedName>
        <fullName evidence="3">Nuclear receptor coactivator 5</fullName>
    </submittedName>
</protein>
<dbReference type="PANTHER" id="PTHR23295">
    <property type="entry name" value="NUCLEAR RECEPTOR COACTIVATOR 5-RELATED"/>
    <property type="match status" value="1"/>
</dbReference>
<evidence type="ECO:0000313" key="3">
    <source>
        <dbReference type="RefSeq" id="XP_029010172.1"/>
    </source>
</evidence>